<reference evidence="1" key="1">
    <citation type="journal article" date="2021" name="Proc. Natl. Acad. Sci. U.S.A.">
        <title>A Catalog of Tens of Thousands of Viruses from Human Metagenomes Reveals Hidden Associations with Chronic Diseases.</title>
        <authorList>
            <person name="Tisza M.J."/>
            <person name="Buck C.B."/>
        </authorList>
    </citation>
    <scope>NUCLEOTIDE SEQUENCE</scope>
    <source>
        <strain evidence="1">CtYsL76</strain>
    </source>
</reference>
<name>A0A8S5QMU5_9CAUD</name>
<sequence length="51" mass="5832">MLETLNLNKSKIKTISSQVYNSRKVQRLSFMEYTQVSGSAEANLIKKLILN</sequence>
<dbReference type="EMBL" id="BK015689">
    <property type="protein sequence ID" value="DAE20069.1"/>
    <property type="molecule type" value="Genomic_DNA"/>
</dbReference>
<organism evidence="1">
    <name type="scientific">CrAss-like virus sp. ctYsL76</name>
    <dbReference type="NCBI Taxonomy" id="2826826"/>
    <lineage>
        <taxon>Viruses</taxon>
        <taxon>Duplodnaviria</taxon>
        <taxon>Heunggongvirae</taxon>
        <taxon>Uroviricota</taxon>
        <taxon>Caudoviricetes</taxon>
        <taxon>Crassvirales</taxon>
    </lineage>
</organism>
<accession>A0A8S5QMU5</accession>
<evidence type="ECO:0000313" key="1">
    <source>
        <dbReference type="EMBL" id="DAE20069.1"/>
    </source>
</evidence>
<protein>
    <submittedName>
        <fullName evidence="1">Uncharacterized protein</fullName>
    </submittedName>
</protein>
<proteinExistence type="predicted"/>